<keyword evidence="2" id="KW-0812">Transmembrane</keyword>
<feature type="region of interest" description="Disordered" evidence="1">
    <location>
        <begin position="113"/>
        <end position="147"/>
    </location>
</feature>
<keyword evidence="2" id="KW-0472">Membrane</keyword>
<gene>
    <name evidence="3" type="ordered locus">Veis_3286</name>
</gene>
<dbReference type="EMBL" id="CP000542">
    <property type="protein sequence ID" value="ABM59016.1"/>
    <property type="molecule type" value="Genomic_DNA"/>
</dbReference>
<evidence type="ECO:0000313" key="4">
    <source>
        <dbReference type="Proteomes" id="UP000000374"/>
    </source>
</evidence>
<dbReference type="Proteomes" id="UP000000374">
    <property type="component" value="Chromosome"/>
</dbReference>
<feature type="transmembrane region" description="Helical" evidence="2">
    <location>
        <begin position="20"/>
        <end position="41"/>
    </location>
</feature>
<dbReference type="HOGENOM" id="CLU_1767282_0_0_4"/>
<sequence>MPFTVSTSIPTAPGSWRSAALAWAAMAASSIAAITQAAVGLRPIRHGLRLVFQARPGFPGDGVLVFLCCVLLFAAGCKAPGQCAHGQDAGDAGCLAGGGFQLVHMVTPLPGLQSGSQRTAAGSDGAEVFVGRRRQVPRPARKPRPTW</sequence>
<evidence type="ECO:0000256" key="1">
    <source>
        <dbReference type="SAM" id="MobiDB-lite"/>
    </source>
</evidence>
<keyword evidence="4" id="KW-1185">Reference proteome</keyword>
<evidence type="ECO:0000256" key="2">
    <source>
        <dbReference type="SAM" id="Phobius"/>
    </source>
</evidence>
<name>A1WN09_VEREI</name>
<proteinExistence type="predicted"/>
<accession>A1WN09</accession>
<evidence type="ECO:0000313" key="3">
    <source>
        <dbReference type="EMBL" id="ABM59016.1"/>
    </source>
</evidence>
<reference evidence="4" key="1">
    <citation type="submission" date="2006-12" db="EMBL/GenBank/DDBJ databases">
        <title>Complete sequence of chromosome 1 of Verminephrobacter eiseniae EF01-2.</title>
        <authorList>
            <person name="Copeland A."/>
            <person name="Lucas S."/>
            <person name="Lapidus A."/>
            <person name="Barry K."/>
            <person name="Detter J.C."/>
            <person name="Glavina del Rio T."/>
            <person name="Dalin E."/>
            <person name="Tice H."/>
            <person name="Pitluck S."/>
            <person name="Chertkov O."/>
            <person name="Brettin T."/>
            <person name="Bruce D."/>
            <person name="Han C."/>
            <person name="Tapia R."/>
            <person name="Gilna P."/>
            <person name="Schmutz J."/>
            <person name="Larimer F."/>
            <person name="Land M."/>
            <person name="Hauser L."/>
            <person name="Kyrpides N."/>
            <person name="Kim E."/>
            <person name="Stahl D."/>
            <person name="Richardson P."/>
        </authorList>
    </citation>
    <scope>NUCLEOTIDE SEQUENCE [LARGE SCALE GENOMIC DNA]</scope>
    <source>
        <strain evidence="4">EF01-2</strain>
    </source>
</reference>
<dbReference type="AlphaFoldDB" id="A1WN09"/>
<protein>
    <submittedName>
        <fullName evidence="3">Uncharacterized protein</fullName>
    </submittedName>
</protein>
<feature type="compositionally biased region" description="Basic residues" evidence="1">
    <location>
        <begin position="131"/>
        <end position="147"/>
    </location>
</feature>
<dbReference type="KEGG" id="vei:Veis_3286"/>
<dbReference type="STRING" id="391735.Veis_3286"/>
<keyword evidence="2" id="KW-1133">Transmembrane helix</keyword>
<organism evidence="3 4">
    <name type="scientific">Verminephrobacter eiseniae (strain EF01-2)</name>
    <dbReference type="NCBI Taxonomy" id="391735"/>
    <lineage>
        <taxon>Bacteria</taxon>
        <taxon>Pseudomonadati</taxon>
        <taxon>Pseudomonadota</taxon>
        <taxon>Betaproteobacteria</taxon>
        <taxon>Burkholderiales</taxon>
        <taxon>Comamonadaceae</taxon>
        <taxon>Verminephrobacter</taxon>
    </lineage>
</organism>